<evidence type="ECO:0000313" key="2">
    <source>
        <dbReference type="EMBL" id="KAK7951555.1"/>
    </source>
</evidence>
<gene>
    <name evidence="2" type="ORF">PG986_007283</name>
</gene>
<sequence>MAKNSSSKPSSSGKDQRQEHPKSQTGSYNNTDAWIYEQSTGGPWDGVDTVNAAQWVTPGHGSYQHSASLDPSHGSHKDPKKKHHKLGGKK</sequence>
<organism evidence="2 3">
    <name type="scientific">Apiospora aurea</name>
    <dbReference type="NCBI Taxonomy" id="335848"/>
    <lineage>
        <taxon>Eukaryota</taxon>
        <taxon>Fungi</taxon>
        <taxon>Dikarya</taxon>
        <taxon>Ascomycota</taxon>
        <taxon>Pezizomycotina</taxon>
        <taxon>Sordariomycetes</taxon>
        <taxon>Xylariomycetidae</taxon>
        <taxon>Amphisphaeriales</taxon>
        <taxon>Apiosporaceae</taxon>
        <taxon>Apiospora</taxon>
    </lineage>
</organism>
<dbReference type="RefSeq" id="XP_066699617.1">
    <property type="nucleotide sequence ID" value="XM_066843505.1"/>
</dbReference>
<dbReference type="Proteomes" id="UP001391051">
    <property type="component" value="Unassembled WGS sequence"/>
</dbReference>
<dbReference type="GeneID" id="92076567"/>
<feature type="compositionally biased region" description="Low complexity" evidence="1">
    <location>
        <begin position="1"/>
        <end position="12"/>
    </location>
</feature>
<dbReference type="EMBL" id="JAQQWE010000005">
    <property type="protein sequence ID" value="KAK7951555.1"/>
    <property type="molecule type" value="Genomic_DNA"/>
</dbReference>
<name>A0ABR1QDH5_9PEZI</name>
<evidence type="ECO:0000313" key="3">
    <source>
        <dbReference type="Proteomes" id="UP001391051"/>
    </source>
</evidence>
<feature type="region of interest" description="Disordered" evidence="1">
    <location>
        <begin position="1"/>
        <end position="90"/>
    </location>
</feature>
<accession>A0ABR1QDH5</accession>
<comment type="caution">
    <text evidence="2">The sequence shown here is derived from an EMBL/GenBank/DDBJ whole genome shotgun (WGS) entry which is preliminary data.</text>
</comment>
<protein>
    <submittedName>
        <fullName evidence="2">Uncharacterized protein</fullName>
    </submittedName>
</protein>
<feature type="compositionally biased region" description="Polar residues" evidence="1">
    <location>
        <begin position="23"/>
        <end position="41"/>
    </location>
</feature>
<reference evidence="2 3" key="1">
    <citation type="submission" date="2023-01" db="EMBL/GenBank/DDBJ databases">
        <title>Analysis of 21 Apiospora genomes using comparative genomics revels a genus with tremendous synthesis potential of carbohydrate active enzymes and secondary metabolites.</title>
        <authorList>
            <person name="Sorensen T."/>
        </authorList>
    </citation>
    <scope>NUCLEOTIDE SEQUENCE [LARGE SCALE GENOMIC DNA]</scope>
    <source>
        <strain evidence="2 3">CBS 24483</strain>
    </source>
</reference>
<feature type="compositionally biased region" description="Basic residues" evidence="1">
    <location>
        <begin position="78"/>
        <end position="90"/>
    </location>
</feature>
<evidence type="ECO:0000256" key="1">
    <source>
        <dbReference type="SAM" id="MobiDB-lite"/>
    </source>
</evidence>
<proteinExistence type="predicted"/>
<keyword evidence="3" id="KW-1185">Reference proteome</keyword>